<accession>A0ABP6QEP6</accession>
<keyword evidence="2" id="KW-1185">Reference proteome</keyword>
<dbReference type="Proteomes" id="UP001501237">
    <property type="component" value="Unassembled WGS sequence"/>
</dbReference>
<gene>
    <name evidence="1" type="ORF">GCM10010468_39840</name>
</gene>
<organism evidence="1 2">
    <name type="scientific">Actinocorallia longicatena</name>
    <dbReference type="NCBI Taxonomy" id="111803"/>
    <lineage>
        <taxon>Bacteria</taxon>
        <taxon>Bacillati</taxon>
        <taxon>Actinomycetota</taxon>
        <taxon>Actinomycetes</taxon>
        <taxon>Streptosporangiales</taxon>
        <taxon>Thermomonosporaceae</taxon>
        <taxon>Actinocorallia</taxon>
    </lineage>
</organism>
<proteinExistence type="predicted"/>
<protein>
    <submittedName>
        <fullName evidence="1">Uncharacterized protein</fullName>
    </submittedName>
</protein>
<dbReference type="RefSeq" id="WP_344830315.1">
    <property type="nucleotide sequence ID" value="NZ_BAAAUV010000009.1"/>
</dbReference>
<name>A0ABP6QEP6_9ACTN</name>
<evidence type="ECO:0000313" key="2">
    <source>
        <dbReference type="Proteomes" id="UP001501237"/>
    </source>
</evidence>
<dbReference type="EMBL" id="BAAAUV010000009">
    <property type="protein sequence ID" value="GAA3217246.1"/>
    <property type="molecule type" value="Genomic_DNA"/>
</dbReference>
<sequence length="130" mass="14638">MTVLDSHRSDARHPVVAARYGFPHISELRWLGADYAALLVHDLNQGLLRQDPRTLLRGVRCEANPRLTTVAADRGVLRAQDVSFSLELLLCDGLGRSWRLRGRWTYCGRDLGTPFAGVTHFWELLTAEVV</sequence>
<comment type="caution">
    <text evidence="1">The sequence shown here is derived from an EMBL/GenBank/DDBJ whole genome shotgun (WGS) entry which is preliminary data.</text>
</comment>
<reference evidence="2" key="1">
    <citation type="journal article" date="2019" name="Int. J. Syst. Evol. Microbiol.">
        <title>The Global Catalogue of Microorganisms (GCM) 10K type strain sequencing project: providing services to taxonomists for standard genome sequencing and annotation.</title>
        <authorList>
            <consortium name="The Broad Institute Genomics Platform"/>
            <consortium name="The Broad Institute Genome Sequencing Center for Infectious Disease"/>
            <person name="Wu L."/>
            <person name="Ma J."/>
        </authorList>
    </citation>
    <scope>NUCLEOTIDE SEQUENCE [LARGE SCALE GENOMIC DNA]</scope>
    <source>
        <strain evidence="2">JCM 9377</strain>
    </source>
</reference>
<evidence type="ECO:0000313" key="1">
    <source>
        <dbReference type="EMBL" id="GAA3217246.1"/>
    </source>
</evidence>